<dbReference type="InterPro" id="IPR032816">
    <property type="entry name" value="VTT_dom"/>
</dbReference>
<gene>
    <name evidence="3" type="ORF">UX31_C0003G0062</name>
</gene>
<dbReference type="AlphaFoldDB" id="A0A0G1NPP2"/>
<evidence type="ECO:0000256" key="1">
    <source>
        <dbReference type="SAM" id="Phobius"/>
    </source>
</evidence>
<keyword evidence="1" id="KW-0472">Membrane</keyword>
<feature type="domain" description="VTT" evidence="2">
    <location>
        <begin position="62"/>
        <end position="164"/>
    </location>
</feature>
<comment type="caution">
    <text evidence="3">The sequence shown here is derived from an EMBL/GenBank/DDBJ whole genome shotgun (WGS) entry which is preliminary data.</text>
</comment>
<accession>A0A0G1NPP2</accession>
<feature type="transmembrane region" description="Helical" evidence="1">
    <location>
        <begin position="72"/>
        <end position="93"/>
    </location>
</feature>
<evidence type="ECO:0000259" key="2">
    <source>
        <dbReference type="Pfam" id="PF09335"/>
    </source>
</evidence>
<protein>
    <recommendedName>
        <fullName evidence="2">VTT domain-containing protein</fullName>
    </recommendedName>
</protein>
<dbReference type="Pfam" id="PF09335">
    <property type="entry name" value="VTT_dom"/>
    <property type="match status" value="1"/>
</dbReference>
<proteinExistence type="predicted"/>
<keyword evidence="1" id="KW-0812">Transmembrane</keyword>
<dbReference type="InterPro" id="IPR051311">
    <property type="entry name" value="DedA_domain"/>
</dbReference>
<evidence type="ECO:0000313" key="3">
    <source>
        <dbReference type="EMBL" id="KKU22396.1"/>
    </source>
</evidence>
<feature type="transmembrane region" description="Helical" evidence="1">
    <location>
        <begin position="45"/>
        <end position="66"/>
    </location>
</feature>
<feature type="transmembrane region" description="Helical" evidence="1">
    <location>
        <begin position="113"/>
        <end position="132"/>
    </location>
</feature>
<feature type="transmembrane region" description="Helical" evidence="1">
    <location>
        <begin position="20"/>
        <end position="38"/>
    </location>
</feature>
<sequence length="173" mass="18949">MTTKATHVSGLLESKQFKQITLVLGSIFFLASLLIIVKPEPFLKFGYLGIFLFNIIGAGSLLVFGLAGHMNIVGVALATALGLAINDSVAWLIGRNSDVLIPRSKSIRNIKHILHKFGVVALFILSFIPFPYDLVGLIAGYLEFPYLVYFIPTFLGKYLRTLLIGIGIVSFFA</sequence>
<organism evidence="3 4">
    <name type="scientific">Candidatus Nomurabacteria bacterium GW2011_GWA1_46_11</name>
    <dbReference type="NCBI Taxonomy" id="1618732"/>
    <lineage>
        <taxon>Bacteria</taxon>
        <taxon>Candidatus Nomuraibacteriota</taxon>
    </lineage>
</organism>
<reference evidence="3 4" key="1">
    <citation type="journal article" date="2015" name="Nature">
        <title>rRNA introns, odd ribosomes, and small enigmatic genomes across a large radiation of phyla.</title>
        <authorList>
            <person name="Brown C.T."/>
            <person name="Hug L.A."/>
            <person name="Thomas B.C."/>
            <person name="Sharon I."/>
            <person name="Castelle C.J."/>
            <person name="Singh A."/>
            <person name="Wilkins M.J."/>
            <person name="Williams K.H."/>
            <person name="Banfield J.F."/>
        </authorList>
    </citation>
    <scope>NUCLEOTIDE SEQUENCE [LARGE SCALE GENOMIC DNA]</scope>
</reference>
<name>A0A0G1NPP2_9BACT</name>
<evidence type="ECO:0000313" key="4">
    <source>
        <dbReference type="Proteomes" id="UP000034107"/>
    </source>
</evidence>
<dbReference type="PANTHER" id="PTHR42709">
    <property type="entry name" value="ALKALINE PHOSPHATASE LIKE PROTEIN"/>
    <property type="match status" value="1"/>
</dbReference>
<keyword evidence="1" id="KW-1133">Transmembrane helix</keyword>
<feature type="transmembrane region" description="Helical" evidence="1">
    <location>
        <begin position="144"/>
        <end position="172"/>
    </location>
</feature>
<dbReference type="Proteomes" id="UP000034107">
    <property type="component" value="Unassembled WGS sequence"/>
</dbReference>
<dbReference type="EMBL" id="LCLS01000003">
    <property type="protein sequence ID" value="KKU22396.1"/>
    <property type="molecule type" value="Genomic_DNA"/>
</dbReference>